<evidence type="ECO:0000256" key="2">
    <source>
        <dbReference type="ARBA" id="ARBA00012695"/>
    </source>
</evidence>
<dbReference type="EMBL" id="BMHP01000002">
    <property type="protein sequence ID" value="GGD68733.1"/>
    <property type="molecule type" value="Genomic_DNA"/>
</dbReference>
<comment type="catalytic activity">
    <reaction evidence="8">
        <text>L-proline + a quinone = (S)-1-pyrroline-5-carboxylate + a quinol + H(+)</text>
        <dbReference type="Rhea" id="RHEA:23784"/>
        <dbReference type="ChEBI" id="CHEBI:15378"/>
        <dbReference type="ChEBI" id="CHEBI:17388"/>
        <dbReference type="ChEBI" id="CHEBI:24646"/>
        <dbReference type="ChEBI" id="CHEBI:60039"/>
        <dbReference type="ChEBI" id="CHEBI:132124"/>
        <dbReference type="EC" id="1.5.5.2"/>
    </reaction>
</comment>
<evidence type="ECO:0000256" key="8">
    <source>
        <dbReference type="ARBA" id="ARBA00048779"/>
    </source>
</evidence>
<feature type="binding site" evidence="10">
    <location>
        <position position="136"/>
    </location>
    <ligand>
        <name>FAD</name>
        <dbReference type="ChEBI" id="CHEBI:57692"/>
    </ligand>
</feature>
<feature type="binding site" evidence="9">
    <location>
        <position position="101"/>
    </location>
    <ligand>
        <name>substrate</name>
    </ligand>
</feature>
<dbReference type="Proteomes" id="UP000612456">
    <property type="component" value="Unassembled WGS sequence"/>
</dbReference>
<evidence type="ECO:0000256" key="9">
    <source>
        <dbReference type="PIRSR" id="PIRSR000196-1"/>
    </source>
</evidence>
<dbReference type="InterPro" id="IPR015659">
    <property type="entry name" value="Proline_oxidase"/>
</dbReference>
<dbReference type="EC" id="1.5.5.2" evidence="2"/>
<evidence type="ECO:0000256" key="3">
    <source>
        <dbReference type="ARBA" id="ARBA00022630"/>
    </source>
</evidence>
<organism evidence="12 13">
    <name type="scientific">Paenibacillus nasutitermitis</name>
    <dbReference type="NCBI Taxonomy" id="1652958"/>
    <lineage>
        <taxon>Bacteria</taxon>
        <taxon>Bacillati</taxon>
        <taxon>Bacillota</taxon>
        <taxon>Bacilli</taxon>
        <taxon>Bacillales</taxon>
        <taxon>Paenibacillaceae</taxon>
        <taxon>Paenibacillus</taxon>
    </lineage>
</organism>
<evidence type="ECO:0000256" key="10">
    <source>
        <dbReference type="PIRSR" id="PIRSR000196-2"/>
    </source>
</evidence>
<gene>
    <name evidence="12" type="ORF">GCM10010911_28160</name>
</gene>
<feature type="binding site" evidence="10">
    <location>
        <begin position="228"/>
        <end position="229"/>
    </location>
    <ligand>
        <name>FAD</name>
        <dbReference type="ChEBI" id="CHEBI:57692"/>
    </ligand>
</feature>
<evidence type="ECO:0000256" key="4">
    <source>
        <dbReference type="ARBA" id="ARBA00022741"/>
    </source>
</evidence>
<feature type="binding site" evidence="10">
    <location>
        <begin position="189"/>
        <end position="191"/>
    </location>
    <ligand>
        <name>FAD</name>
        <dbReference type="ChEBI" id="CHEBI:57692"/>
    </ligand>
</feature>
<comment type="cofactor">
    <cofactor evidence="10">
        <name>FAD</name>
        <dbReference type="ChEBI" id="CHEBI:57692"/>
    </cofactor>
    <text evidence="10">Binds 1 FAD per subunit.</text>
</comment>
<evidence type="ECO:0000313" key="13">
    <source>
        <dbReference type="Proteomes" id="UP000612456"/>
    </source>
</evidence>
<comment type="pathway">
    <text evidence="1">Amino-acid degradation; L-proline degradation into L-glutamate; L-glutamate from L-proline: step 1/2.</text>
</comment>
<evidence type="ECO:0000259" key="11">
    <source>
        <dbReference type="Pfam" id="PF01619"/>
    </source>
</evidence>
<keyword evidence="6" id="KW-0560">Oxidoreductase</keyword>
<comment type="caution">
    <text evidence="12">The sequence shown here is derived from an EMBL/GenBank/DDBJ whole genome shotgun (WGS) entry which is preliminary data.</text>
</comment>
<dbReference type="AlphaFoldDB" id="A0A916YZJ0"/>
<evidence type="ECO:0000256" key="1">
    <source>
        <dbReference type="ARBA" id="ARBA00004739"/>
    </source>
</evidence>
<dbReference type="GO" id="GO:0000166">
    <property type="term" value="F:nucleotide binding"/>
    <property type="evidence" value="ECO:0007669"/>
    <property type="project" value="UniProtKB-KW"/>
</dbReference>
<keyword evidence="3" id="KW-0285">Flavoprotein</keyword>
<feature type="binding site" evidence="10">
    <location>
        <position position="203"/>
    </location>
    <ligand>
        <name>FAD</name>
        <dbReference type="ChEBI" id="CHEBI:57692"/>
    </ligand>
</feature>
<dbReference type="PANTHER" id="PTHR13914:SF0">
    <property type="entry name" value="PROLINE DEHYDROGENASE 1, MITOCHONDRIAL"/>
    <property type="match status" value="1"/>
</dbReference>
<keyword evidence="5 10" id="KW-0274">FAD</keyword>
<dbReference type="InterPro" id="IPR029041">
    <property type="entry name" value="FAD-linked_oxidoreductase-like"/>
</dbReference>
<dbReference type="InterPro" id="IPR008219">
    <property type="entry name" value="PRODH_bac_arc"/>
</dbReference>
<accession>A0A916YZJ0</accession>
<feature type="binding site" evidence="9">
    <location>
        <position position="290"/>
    </location>
    <ligand>
        <name>substrate</name>
    </ligand>
</feature>
<dbReference type="Gene3D" id="3.20.20.220">
    <property type="match status" value="1"/>
</dbReference>
<keyword evidence="13" id="KW-1185">Reference proteome</keyword>
<evidence type="ECO:0000256" key="6">
    <source>
        <dbReference type="ARBA" id="ARBA00023002"/>
    </source>
</evidence>
<evidence type="ECO:0000256" key="5">
    <source>
        <dbReference type="ARBA" id="ARBA00022827"/>
    </source>
</evidence>
<feature type="binding site" evidence="10">
    <location>
        <position position="165"/>
    </location>
    <ligand>
        <name>FAD</name>
        <dbReference type="ChEBI" id="CHEBI:57692"/>
    </ligand>
</feature>
<dbReference type="SUPFAM" id="SSF51730">
    <property type="entry name" value="FAD-linked oxidoreductase"/>
    <property type="match status" value="1"/>
</dbReference>
<dbReference type="GO" id="GO:0010133">
    <property type="term" value="P:L-proline catabolic process to L-glutamate"/>
    <property type="evidence" value="ECO:0007669"/>
    <property type="project" value="InterPro"/>
</dbReference>
<keyword evidence="7" id="KW-0642">Proline metabolism</keyword>
<reference evidence="12" key="1">
    <citation type="journal article" date="2014" name="Int. J. Syst. Evol. Microbiol.">
        <title>Complete genome sequence of Corynebacterium casei LMG S-19264T (=DSM 44701T), isolated from a smear-ripened cheese.</title>
        <authorList>
            <consortium name="US DOE Joint Genome Institute (JGI-PGF)"/>
            <person name="Walter F."/>
            <person name="Albersmeier A."/>
            <person name="Kalinowski J."/>
            <person name="Ruckert C."/>
        </authorList>
    </citation>
    <scope>NUCLEOTIDE SEQUENCE</scope>
    <source>
        <strain evidence="12">CGMCC 1.15178</strain>
    </source>
</reference>
<name>A0A916YZJ0_9BACL</name>
<dbReference type="InterPro" id="IPR002872">
    <property type="entry name" value="Proline_DH_dom"/>
</dbReference>
<proteinExistence type="predicted"/>
<dbReference type="RefSeq" id="WP_188992581.1">
    <property type="nucleotide sequence ID" value="NZ_BMHP01000002.1"/>
</dbReference>
<dbReference type="PIRSF" id="PIRSF000196">
    <property type="entry name" value="Pro_dehydrog"/>
    <property type="match status" value="1"/>
</dbReference>
<protein>
    <recommendedName>
        <fullName evidence="2">proline dehydrogenase</fullName>
        <ecNumber evidence="2">1.5.5.2</ecNumber>
    </recommendedName>
</protein>
<evidence type="ECO:0000313" key="12">
    <source>
        <dbReference type="EMBL" id="GGD68733.1"/>
    </source>
</evidence>
<sequence>MDIGTRLFRTALLGLAGNRAARALSERYGMKLGASRFVAGETMEEAIAQAKRLNAEGIAVTLDFLGESVSSLEEAQVSERSYKELIRMISHEGINGNVSLKPTQFGLALDRKACEEGIRAVVNEAAGHGLFVRLDMEDSPWTDATIQIVQMLQDEGFSNVGTVIQAYLYRSGRDVQAMTANKMNLRLVKGAYKESRRIAFESKQEVDDNMRRLIKARLDSGIYTAIATHDQRIIRWVQSYTRMRAIPRSKFEFQMLYGIRNPLQRSLAREGYKVRSYVPFGRSWYPYFVRRLAERPANVMFVVKSVVWRN</sequence>
<reference evidence="12" key="2">
    <citation type="submission" date="2020-09" db="EMBL/GenBank/DDBJ databases">
        <authorList>
            <person name="Sun Q."/>
            <person name="Zhou Y."/>
        </authorList>
    </citation>
    <scope>NUCLEOTIDE SEQUENCE</scope>
    <source>
        <strain evidence="12">CGMCC 1.15178</strain>
    </source>
</reference>
<dbReference type="PANTHER" id="PTHR13914">
    <property type="entry name" value="PROLINE OXIDASE"/>
    <property type="match status" value="1"/>
</dbReference>
<evidence type="ECO:0000256" key="7">
    <source>
        <dbReference type="ARBA" id="ARBA00023062"/>
    </source>
</evidence>
<feature type="binding site" evidence="9">
    <location>
        <position position="291"/>
    </location>
    <ligand>
        <name>substrate</name>
    </ligand>
</feature>
<dbReference type="Pfam" id="PF01619">
    <property type="entry name" value="Pro_dh"/>
    <property type="match status" value="1"/>
</dbReference>
<keyword evidence="4 10" id="KW-0547">Nucleotide-binding</keyword>
<dbReference type="GO" id="GO:0004657">
    <property type="term" value="F:proline dehydrogenase activity"/>
    <property type="evidence" value="ECO:0007669"/>
    <property type="project" value="UniProtKB-EC"/>
</dbReference>
<feature type="domain" description="Proline dehydrogenase" evidence="11">
    <location>
        <begin position="47"/>
        <end position="302"/>
    </location>
</feature>